<evidence type="ECO:0000313" key="2">
    <source>
        <dbReference type="Proteomes" id="UP000278222"/>
    </source>
</evidence>
<accession>A0A3N1LPI2</accession>
<organism evidence="1 2">
    <name type="scientific">Stella humosa</name>
    <dbReference type="NCBI Taxonomy" id="94"/>
    <lineage>
        <taxon>Bacteria</taxon>
        <taxon>Pseudomonadati</taxon>
        <taxon>Pseudomonadota</taxon>
        <taxon>Alphaproteobacteria</taxon>
        <taxon>Rhodospirillales</taxon>
        <taxon>Stellaceae</taxon>
        <taxon>Stella</taxon>
    </lineage>
</organism>
<dbReference type="Pfam" id="PF13773">
    <property type="entry name" value="DUF4170"/>
    <property type="match status" value="1"/>
</dbReference>
<name>A0A3N1LPI2_9PROT</name>
<dbReference type="OrthoDB" id="9800646at2"/>
<dbReference type="AlphaFoldDB" id="A0A3N1LPI2"/>
<dbReference type="RefSeq" id="WP_123690765.1">
    <property type="nucleotide sequence ID" value="NZ_AP019700.1"/>
</dbReference>
<reference evidence="1 2" key="1">
    <citation type="submission" date="2018-11" db="EMBL/GenBank/DDBJ databases">
        <title>Genomic Encyclopedia of Type Strains, Phase IV (KMG-IV): sequencing the most valuable type-strain genomes for metagenomic binning, comparative biology and taxonomic classification.</title>
        <authorList>
            <person name="Goeker M."/>
        </authorList>
    </citation>
    <scope>NUCLEOTIDE SEQUENCE [LARGE SCALE GENOMIC DNA]</scope>
    <source>
        <strain evidence="1 2">DSM 5900</strain>
    </source>
</reference>
<keyword evidence="2" id="KW-1185">Reference proteome</keyword>
<proteinExistence type="predicted"/>
<gene>
    <name evidence="1" type="ORF">EDC65_2988</name>
</gene>
<protein>
    <submittedName>
        <fullName evidence="1">Uncharacterized protein DUF4170</fullName>
    </submittedName>
</protein>
<dbReference type="Gene3D" id="3.30.70.2400">
    <property type="entry name" value="Uncharacterised protein PF13773, DUF4170"/>
    <property type="match status" value="1"/>
</dbReference>
<dbReference type="Proteomes" id="UP000278222">
    <property type="component" value="Unassembled WGS sequence"/>
</dbReference>
<sequence length="67" mass="7592">MAFWVIGGEYADTEFQTLAKGRAEERLGPFPTWEAARNAWSTRAFATVDDCHSRFRIVEEADEPARG</sequence>
<evidence type="ECO:0000313" key="1">
    <source>
        <dbReference type="EMBL" id="ROP91125.1"/>
    </source>
</evidence>
<comment type="caution">
    <text evidence="1">The sequence shown here is derived from an EMBL/GenBank/DDBJ whole genome shotgun (WGS) entry which is preliminary data.</text>
</comment>
<dbReference type="InterPro" id="IPR025226">
    <property type="entry name" value="DUF4170"/>
</dbReference>
<dbReference type="EMBL" id="RJKX01000014">
    <property type="protein sequence ID" value="ROP91125.1"/>
    <property type="molecule type" value="Genomic_DNA"/>
</dbReference>